<keyword evidence="1" id="KW-0812">Transmembrane</keyword>
<gene>
    <name evidence="2" type="ORF">T231_04155</name>
</gene>
<organism evidence="2 3">
    <name type="scientific">Tannerella sp. oral taxon BU063 isolate Cell 6/7/9</name>
    <dbReference type="NCBI Taxonomy" id="1411021"/>
    <lineage>
        <taxon>Bacteria</taxon>
        <taxon>Pseudomonadati</taxon>
        <taxon>Bacteroidota</taxon>
        <taxon>Bacteroidia</taxon>
        <taxon>Bacteroidales</taxon>
        <taxon>Tannerellaceae</taxon>
        <taxon>Tannerella</taxon>
    </lineage>
</organism>
<keyword evidence="1" id="KW-0472">Membrane</keyword>
<accession>W2CU40</accession>
<evidence type="ECO:0000313" key="3">
    <source>
        <dbReference type="Proteomes" id="UP000018874"/>
    </source>
</evidence>
<proteinExistence type="predicted"/>
<evidence type="ECO:0000256" key="1">
    <source>
        <dbReference type="SAM" id="Phobius"/>
    </source>
</evidence>
<sequence>MRTFVYIICHTITVRIYRASFGIYLNAGRSFRTFIFFIRHAVFICINRFFKRKYKPDTMRQVNIISTFYFTIPCIIKRPVENTGILKPNHIVKAKEDTRTYCKLRLRFAVNDFRRIIRNKLFGFYMRYAQTSNKKRCNCSVFTQQVTIVKLIFQHYIQCKKVSIHAGRFIGRLVLYSVIRSHFVQVKRRIKVLLQ</sequence>
<dbReference type="EMBL" id="AYYD01000686">
    <property type="protein sequence ID" value="ETK10578.1"/>
    <property type="molecule type" value="Genomic_DNA"/>
</dbReference>
<feature type="transmembrane region" description="Helical" evidence="1">
    <location>
        <begin position="31"/>
        <end position="50"/>
    </location>
</feature>
<dbReference type="Proteomes" id="UP000018874">
    <property type="component" value="Unassembled WGS sequence"/>
</dbReference>
<keyword evidence="1" id="KW-1133">Transmembrane helix</keyword>
<protein>
    <submittedName>
        <fullName evidence="2">Uncharacterized protein</fullName>
    </submittedName>
</protein>
<evidence type="ECO:0000313" key="2">
    <source>
        <dbReference type="EMBL" id="ETK10578.1"/>
    </source>
</evidence>
<reference evidence="2 3" key="1">
    <citation type="submission" date="2013-11" db="EMBL/GenBank/DDBJ databases">
        <title>Single cell genomics of uncultured Tannerella BU063 (oral taxon 286).</title>
        <authorList>
            <person name="Beall C.J."/>
            <person name="Campbell A.G."/>
            <person name="Griffen A.L."/>
            <person name="Podar M."/>
            <person name="Leys E.J."/>
        </authorList>
    </citation>
    <scope>NUCLEOTIDE SEQUENCE [LARGE SCALE GENOMIC DNA]</scope>
    <source>
        <strain evidence="2">Cell 6/7/9</strain>
    </source>
</reference>
<comment type="caution">
    <text evidence="2">The sequence shown here is derived from an EMBL/GenBank/DDBJ whole genome shotgun (WGS) entry which is preliminary data.</text>
</comment>
<keyword evidence="3" id="KW-1185">Reference proteome</keyword>
<name>W2CU40_9BACT</name>
<dbReference type="AlphaFoldDB" id="W2CU40"/>